<sequence length="229" mass="24370">MQRRTFLNTTLGAAVLALTGCGGGDSTVAATPASTDATSASAIAALSTQLDALPPSDLSATEASALVFMREEEKLARDVYQLLYTQWGQKVFSNIAASEQQHMDAVALLLTRYNLPDPAAATATGVFQDPHVQELFNALMAQGQTSLIAALTVGATIEDLDIQDLQTRIAATDNADIALVFNELMKGSRNHMRAFISQLTKQGVTYTPQYITQAEFDAIINSPTETGAI</sequence>
<name>A0A8I1SYL7_THIA3</name>
<protein>
    <submittedName>
        <fullName evidence="2">DUF2202 domain-containing protein</fullName>
    </submittedName>
</protein>
<comment type="caution">
    <text evidence="2">The sequence shown here is derived from an EMBL/GenBank/DDBJ whole genome shotgun (WGS) entry which is preliminary data.</text>
</comment>
<evidence type="ECO:0000259" key="1">
    <source>
        <dbReference type="Pfam" id="PF09968"/>
    </source>
</evidence>
<organism evidence="2 3">
    <name type="scientific">Thiomonas arsenitoxydans (strain DSM 22701 / CIP 110005 / 3As)</name>
    <dbReference type="NCBI Taxonomy" id="426114"/>
    <lineage>
        <taxon>Bacteria</taxon>
        <taxon>Pseudomonadati</taxon>
        <taxon>Pseudomonadota</taxon>
        <taxon>Betaproteobacteria</taxon>
        <taxon>Burkholderiales</taxon>
        <taxon>Thiomonas</taxon>
    </lineage>
</organism>
<dbReference type="InterPro" id="IPR012347">
    <property type="entry name" value="Ferritin-like"/>
</dbReference>
<gene>
    <name evidence="2" type="ORF">J0I24_16110</name>
</gene>
<dbReference type="PROSITE" id="PS51257">
    <property type="entry name" value="PROKAR_LIPOPROTEIN"/>
    <property type="match status" value="1"/>
</dbReference>
<dbReference type="InterPro" id="IPR019243">
    <property type="entry name" value="DUF2202"/>
</dbReference>
<dbReference type="AlphaFoldDB" id="A0A8I1SYL7"/>
<dbReference type="SUPFAM" id="SSF47240">
    <property type="entry name" value="Ferritin-like"/>
    <property type="match status" value="1"/>
</dbReference>
<dbReference type="Pfam" id="PF09968">
    <property type="entry name" value="DUF2202"/>
    <property type="match status" value="1"/>
</dbReference>
<proteinExistence type="predicted"/>
<reference evidence="2" key="1">
    <citation type="submission" date="2021-02" db="EMBL/GenBank/DDBJ databases">
        <title>Thiocyanate and organic carbon inputs drive convergent selection for specific autotrophic Afipia and Thiobacillus strains within complex microbiomes.</title>
        <authorList>
            <person name="Huddy R.J."/>
            <person name="Sachdeva R."/>
            <person name="Kadzinga F."/>
            <person name="Kantor R.S."/>
            <person name="Harrison S.T.L."/>
            <person name="Banfield J.F."/>
        </authorList>
    </citation>
    <scope>NUCLEOTIDE SEQUENCE</scope>
    <source>
        <strain evidence="2">SCN18_13_7_16_R3_B_64_19</strain>
    </source>
</reference>
<evidence type="ECO:0000313" key="2">
    <source>
        <dbReference type="EMBL" id="MBN8745794.1"/>
    </source>
</evidence>
<accession>A0A8I1SYL7</accession>
<dbReference type="CDD" id="cd01048">
    <property type="entry name" value="Ferritin_like_AB2"/>
    <property type="match status" value="1"/>
</dbReference>
<dbReference type="RefSeq" id="WP_276733050.1">
    <property type="nucleotide sequence ID" value="NZ_JAFKMR010000043.1"/>
</dbReference>
<dbReference type="Proteomes" id="UP000664800">
    <property type="component" value="Unassembled WGS sequence"/>
</dbReference>
<evidence type="ECO:0000313" key="3">
    <source>
        <dbReference type="Proteomes" id="UP000664800"/>
    </source>
</evidence>
<feature type="domain" description="DUF2202" evidence="1">
    <location>
        <begin position="62"/>
        <end position="222"/>
    </location>
</feature>
<dbReference type="InterPro" id="IPR009078">
    <property type="entry name" value="Ferritin-like_SF"/>
</dbReference>
<dbReference type="Gene3D" id="1.20.1260.10">
    <property type="match status" value="1"/>
</dbReference>
<dbReference type="EMBL" id="JAFKMR010000043">
    <property type="protein sequence ID" value="MBN8745794.1"/>
    <property type="molecule type" value="Genomic_DNA"/>
</dbReference>